<protein>
    <recommendedName>
        <fullName evidence="1">AB hydrolase-1 domain-containing protein</fullName>
    </recommendedName>
</protein>
<dbReference type="AlphaFoldDB" id="A0A366RZ12"/>
<evidence type="ECO:0000313" key="3">
    <source>
        <dbReference type="Proteomes" id="UP000253153"/>
    </source>
</evidence>
<dbReference type="PRINTS" id="PR00412">
    <property type="entry name" value="EPOXHYDRLASE"/>
</dbReference>
<dbReference type="Pfam" id="PF00561">
    <property type="entry name" value="Abhydrolase_1"/>
    <property type="match status" value="1"/>
</dbReference>
<dbReference type="GeneID" id="41993954"/>
<dbReference type="Gene3D" id="3.40.50.1820">
    <property type="entry name" value="alpha/beta hydrolase"/>
    <property type="match status" value="1"/>
</dbReference>
<dbReference type="EMBL" id="QKXC01000091">
    <property type="protein sequence ID" value="RBR22317.1"/>
    <property type="molecule type" value="Genomic_DNA"/>
</dbReference>
<gene>
    <name evidence="2" type="ORF">FIESC28_04511</name>
</gene>
<dbReference type="PANTHER" id="PTHR43798">
    <property type="entry name" value="MONOACYLGLYCEROL LIPASE"/>
    <property type="match status" value="1"/>
</dbReference>
<dbReference type="InterPro" id="IPR029058">
    <property type="entry name" value="AB_hydrolase_fold"/>
</dbReference>
<name>A0A366RZ12_9HYPO</name>
<proteinExistence type="predicted"/>
<dbReference type="SUPFAM" id="SSF53474">
    <property type="entry name" value="alpha/beta-Hydrolases"/>
    <property type="match status" value="1"/>
</dbReference>
<evidence type="ECO:0000313" key="2">
    <source>
        <dbReference type="EMBL" id="RBR22317.1"/>
    </source>
</evidence>
<organism evidence="2 3">
    <name type="scientific">Fusarium coffeatum</name>
    <dbReference type="NCBI Taxonomy" id="231269"/>
    <lineage>
        <taxon>Eukaryota</taxon>
        <taxon>Fungi</taxon>
        <taxon>Dikarya</taxon>
        <taxon>Ascomycota</taxon>
        <taxon>Pezizomycotina</taxon>
        <taxon>Sordariomycetes</taxon>
        <taxon>Hypocreomycetidae</taxon>
        <taxon>Hypocreales</taxon>
        <taxon>Nectriaceae</taxon>
        <taxon>Fusarium</taxon>
        <taxon>Fusarium incarnatum-equiseti species complex</taxon>
    </lineage>
</organism>
<feature type="domain" description="AB hydrolase-1" evidence="1">
    <location>
        <begin position="25"/>
        <end position="174"/>
    </location>
</feature>
<sequence>MSFKTIKTRTLEVGYYEHGSPTGWPVLLYHGFPYDIHAYDEVIPKLLSNNARVLVPYLRGFGPTRFLSSQTMRSGQQAALGSDVIELMDALNIEKAILGGFDWGGMSCCVAAALWPERVSGLVSYASYDIADVSASQIPNEPALECSFWYQHLFQQDRGEKCLAENRRSLCRMLWEQWSPTFSFSEDFYNRTAESFDNPDFVDVVIHAYRFCFGNAKGDPELQKLEDVLATKPKITVSTVALDGLRDPLKRGGTASHREQFGGRFERREVDVGHAFPMEAPREFADAVLTVHGWQAE</sequence>
<accession>A0A366RZ12</accession>
<dbReference type="InterPro" id="IPR050266">
    <property type="entry name" value="AB_hydrolase_sf"/>
</dbReference>
<dbReference type="InterPro" id="IPR000073">
    <property type="entry name" value="AB_hydrolase_1"/>
</dbReference>
<dbReference type="OrthoDB" id="408373at2759"/>
<dbReference type="Proteomes" id="UP000253153">
    <property type="component" value="Unassembled WGS sequence"/>
</dbReference>
<comment type="caution">
    <text evidence="2">The sequence shown here is derived from an EMBL/GenBank/DDBJ whole genome shotgun (WGS) entry which is preliminary data.</text>
</comment>
<dbReference type="InterPro" id="IPR000639">
    <property type="entry name" value="Epox_hydrolase-like"/>
</dbReference>
<dbReference type="PANTHER" id="PTHR43798:SF33">
    <property type="entry name" value="HYDROLASE, PUTATIVE (AFU_ORTHOLOGUE AFUA_2G14860)-RELATED"/>
    <property type="match status" value="1"/>
</dbReference>
<dbReference type="GO" id="GO:0003824">
    <property type="term" value="F:catalytic activity"/>
    <property type="evidence" value="ECO:0007669"/>
    <property type="project" value="InterPro"/>
</dbReference>
<dbReference type="RefSeq" id="XP_031017236.1">
    <property type="nucleotide sequence ID" value="XM_031158658.1"/>
</dbReference>
<evidence type="ECO:0000259" key="1">
    <source>
        <dbReference type="Pfam" id="PF00561"/>
    </source>
</evidence>
<keyword evidence="3" id="KW-1185">Reference proteome</keyword>
<dbReference type="GO" id="GO:0016020">
    <property type="term" value="C:membrane"/>
    <property type="evidence" value="ECO:0007669"/>
    <property type="project" value="TreeGrafter"/>
</dbReference>
<reference evidence="2 3" key="1">
    <citation type="submission" date="2018-06" db="EMBL/GenBank/DDBJ databases">
        <title>Fusarium incarnatum-equiseti species complex species 28.</title>
        <authorList>
            <person name="Gardiner D.M."/>
        </authorList>
    </citation>
    <scope>NUCLEOTIDE SEQUENCE [LARGE SCALE GENOMIC DNA]</scope>
    <source>
        <strain evidence="2 3">FIESC_28</strain>
    </source>
</reference>